<evidence type="ECO:0000313" key="9">
    <source>
        <dbReference type="Proteomes" id="UP000011976"/>
    </source>
</evidence>
<dbReference type="InterPro" id="IPR036864">
    <property type="entry name" value="Zn2-C6_fun-type_DNA-bd_sf"/>
</dbReference>
<evidence type="ECO:0000256" key="5">
    <source>
        <dbReference type="ARBA" id="ARBA00023242"/>
    </source>
</evidence>
<dbReference type="PANTHER" id="PTHR47338">
    <property type="entry name" value="ZN(II)2CYS6 TRANSCRIPTION FACTOR (EUROFUNG)-RELATED"/>
    <property type="match status" value="1"/>
</dbReference>
<dbReference type="Proteomes" id="UP000011976">
    <property type="component" value="Unassembled WGS sequence"/>
</dbReference>
<evidence type="ECO:0000256" key="2">
    <source>
        <dbReference type="ARBA" id="ARBA00022723"/>
    </source>
</evidence>
<dbReference type="Pfam" id="PF00172">
    <property type="entry name" value="Zn_clus"/>
    <property type="match status" value="1"/>
</dbReference>
<dbReference type="Pfam" id="PF04082">
    <property type="entry name" value="Fungal_trans"/>
    <property type="match status" value="1"/>
</dbReference>
<feature type="region of interest" description="Disordered" evidence="6">
    <location>
        <begin position="700"/>
        <end position="758"/>
    </location>
</feature>
<dbReference type="GO" id="GO:0003677">
    <property type="term" value="F:DNA binding"/>
    <property type="evidence" value="ECO:0007669"/>
    <property type="project" value="InterPro"/>
</dbReference>
<dbReference type="STRING" id="1151754.M9MF50"/>
<keyword evidence="4" id="KW-0804">Transcription</keyword>
<feature type="compositionally biased region" description="Acidic residues" evidence="6">
    <location>
        <begin position="42"/>
        <end position="57"/>
    </location>
</feature>
<proteinExistence type="predicted"/>
<dbReference type="InterPro" id="IPR001138">
    <property type="entry name" value="Zn2Cys6_DnaBD"/>
</dbReference>
<reference evidence="9" key="1">
    <citation type="journal article" date="2013" name="Genome Announc.">
        <title>Genome sequence of the basidiomycetous yeast Pseudozyma antarctica T-34, a producer of the glycolipid biosurfactants mannosylerythritol lipids.</title>
        <authorList>
            <person name="Morita T."/>
            <person name="Koike H."/>
            <person name="Koyama Y."/>
            <person name="Hagiwara H."/>
            <person name="Ito E."/>
            <person name="Fukuoka T."/>
            <person name="Imura T."/>
            <person name="Machida M."/>
            <person name="Kitamoto D."/>
        </authorList>
    </citation>
    <scope>NUCLEOTIDE SEQUENCE [LARGE SCALE GENOMIC DNA]</scope>
    <source>
        <strain evidence="9">T-34</strain>
    </source>
</reference>
<feature type="region of interest" description="Disordered" evidence="6">
    <location>
        <begin position="429"/>
        <end position="457"/>
    </location>
</feature>
<evidence type="ECO:0000256" key="6">
    <source>
        <dbReference type="SAM" id="MobiDB-lite"/>
    </source>
</evidence>
<gene>
    <name evidence="8" type="ORF">PANT_18d00115</name>
</gene>
<dbReference type="PROSITE" id="PS50048">
    <property type="entry name" value="ZN2_CY6_FUNGAL_2"/>
    <property type="match status" value="1"/>
</dbReference>
<keyword evidence="3" id="KW-0805">Transcription regulation</keyword>
<dbReference type="GO" id="GO:0008270">
    <property type="term" value="F:zinc ion binding"/>
    <property type="evidence" value="ECO:0007669"/>
    <property type="project" value="InterPro"/>
</dbReference>
<feature type="region of interest" description="Disordered" evidence="6">
    <location>
        <begin position="817"/>
        <end position="846"/>
    </location>
</feature>
<dbReference type="EMBL" id="DF196784">
    <property type="protein sequence ID" value="GAC75883.1"/>
    <property type="molecule type" value="Genomic_DNA"/>
</dbReference>
<evidence type="ECO:0000256" key="4">
    <source>
        <dbReference type="ARBA" id="ARBA00023163"/>
    </source>
</evidence>
<dbReference type="GO" id="GO:0000981">
    <property type="term" value="F:DNA-binding transcription factor activity, RNA polymerase II-specific"/>
    <property type="evidence" value="ECO:0007669"/>
    <property type="project" value="InterPro"/>
</dbReference>
<organism evidence="8 9">
    <name type="scientific">Pseudozyma antarctica (strain T-34)</name>
    <name type="common">Yeast</name>
    <name type="synonym">Candida antarctica</name>
    <dbReference type="NCBI Taxonomy" id="1151754"/>
    <lineage>
        <taxon>Eukaryota</taxon>
        <taxon>Fungi</taxon>
        <taxon>Dikarya</taxon>
        <taxon>Basidiomycota</taxon>
        <taxon>Ustilaginomycotina</taxon>
        <taxon>Ustilaginomycetes</taxon>
        <taxon>Ustilaginales</taxon>
        <taxon>Ustilaginaceae</taxon>
        <taxon>Moesziomyces</taxon>
    </lineage>
</organism>
<dbReference type="Gene3D" id="4.10.240.10">
    <property type="entry name" value="Zn(2)-C6 fungal-type DNA-binding domain"/>
    <property type="match status" value="1"/>
</dbReference>
<keyword evidence="2" id="KW-0479">Metal-binding</keyword>
<dbReference type="SUPFAM" id="SSF57701">
    <property type="entry name" value="Zn2/Cys6 DNA-binding domain"/>
    <property type="match status" value="1"/>
</dbReference>
<feature type="region of interest" description="Disordered" evidence="6">
    <location>
        <begin position="1"/>
        <end position="64"/>
    </location>
</feature>
<evidence type="ECO:0000256" key="1">
    <source>
        <dbReference type="ARBA" id="ARBA00004123"/>
    </source>
</evidence>
<dbReference type="SMART" id="SM00906">
    <property type="entry name" value="Fungal_trans"/>
    <property type="match status" value="1"/>
</dbReference>
<dbReference type="InterPro" id="IPR050815">
    <property type="entry name" value="TF_fung"/>
</dbReference>
<protein>
    <submittedName>
        <fullName evidence="8">Vesicle coat complex AP-1/AP-2/AP-4, beta subunit</fullName>
    </submittedName>
</protein>
<feature type="compositionally biased region" description="Polar residues" evidence="6">
    <location>
        <begin position="25"/>
        <end position="35"/>
    </location>
</feature>
<dbReference type="SMART" id="SM00066">
    <property type="entry name" value="GAL4"/>
    <property type="match status" value="1"/>
</dbReference>
<evidence type="ECO:0000256" key="3">
    <source>
        <dbReference type="ARBA" id="ARBA00023015"/>
    </source>
</evidence>
<evidence type="ECO:0000313" key="8">
    <source>
        <dbReference type="EMBL" id="GAC75883.1"/>
    </source>
</evidence>
<evidence type="ECO:0000259" key="7">
    <source>
        <dbReference type="PROSITE" id="PS50048"/>
    </source>
</evidence>
<feature type="compositionally biased region" description="Polar residues" evidence="6">
    <location>
        <begin position="436"/>
        <end position="445"/>
    </location>
</feature>
<dbReference type="PANTHER" id="PTHR47338:SF23">
    <property type="entry name" value="ZN(II)2CYS6 TRANSCRIPTION FACTOR (EUROFUNG)"/>
    <property type="match status" value="1"/>
</dbReference>
<dbReference type="InterPro" id="IPR007219">
    <property type="entry name" value="XnlR_reg_dom"/>
</dbReference>
<dbReference type="AlphaFoldDB" id="M9MF50"/>
<dbReference type="GO" id="GO:0005634">
    <property type="term" value="C:nucleus"/>
    <property type="evidence" value="ECO:0007669"/>
    <property type="project" value="UniProtKB-SubCell"/>
</dbReference>
<feature type="domain" description="Zn(2)-C6 fungal-type" evidence="7">
    <location>
        <begin position="68"/>
        <end position="97"/>
    </location>
</feature>
<dbReference type="PROSITE" id="PS00463">
    <property type="entry name" value="ZN2_CY6_FUNGAL_1"/>
    <property type="match status" value="1"/>
</dbReference>
<dbReference type="CDD" id="cd00067">
    <property type="entry name" value="GAL4"/>
    <property type="match status" value="1"/>
</dbReference>
<dbReference type="GO" id="GO:0006351">
    <property type="term" value="P:DNA-templated transcription"/>
    <property type="evidence" value="ECO:0007669"/>
    <property type="project" value="InterPro"/>
</dbReference>
<sequence length="901" mass="98614">MAKRSAHTSQAGTKPTTVKRRRTSKGSSQAVCTSEGSHDSHAEDEEGDQQSDDEDEAASGSPGHSLVACQNCRRRKSKCSKTHPCSQCVKLNVACLYHTRGRPGLKIGAVESLANRLSDLEQMFLGQSMLLQSCLLGDRTQSSPALNSLAAQSALLRERCLGSAHLASSPLRLPSSDTAIAGAFSEAQPAAESGPAQNATCRLPSLPPRDILYGVVDWYFAQVHRWIPILDRQRFEERLRAQSHGSAPNLVLLAMLSMGLRLWQHPAADPFRASSADYRSTVLLRGMEGVSIETLQALAIVAFDIIGSGHGPSAWSVIGSMSRTVEQIRLNAEEESTDAGPSQLRANEALLRRIRFLRPSQNWVEEEERRRLFWSIFMMDRFCSVTTGWSNSLGIQNCRRRLPCEGSLWRLRTLVRTPFFGDGVKRRDFVSRDSSPRPSSLQQEQARYPTDEAFPDPDSTADGIGGFAYCIEATESLNLVTNFLLQHSLAFREAKEAQRWLMRFRDLDLRLIKWRFFLPEKWRDASAPNHDGILDPNLVLAHLTHNTAVIQLHQAVAFRPSKVQPFSVELPQASSLQTCLAAANEIGTIALHFLDQEAGIVSPQVAVCLFIAARSLLTHSKVCQLPVSSSFDTLSAALQRVSERWSSSQTAVAQDGEVRPLLPLASRLSERLAMAKKSLHTVGEVPLAMSIEQPVYSGHAARSRANSIGPELEHDIPGQPPRRQHKSSTQRGETSATEGAGDQAELRPSRSIGSSGHFGLVDASNGSTSAAQMVDPDLTLFTLLPDFFEPTPAASLSRTGFSEAFPTADLSLDTTWPLASNENRSTPQPGAPPLNSQRRTATVESNSDGISEIDEMLDMLMQNQNAVMGRDFRVSRFDSVLPAAVPSSIAVMTDAAQDRGK</sequence>
<keyword evidence="5" id="KW-0539">Nucleus</keyword>
<accession>M9MF50</accession>
<dbReference type="CDD" id="cd12148">
    <property type="entry name" value="fungal_TF_MHR"/>
    <property type="match status" value="1"/>
</dbReference>
<feature type="compositionally biased region" description="Polar residues" evidence="6">
    <location>
        <begin position="7"/>
        <end position="16"/>
    </location>
</feature>
<name>M9MF50_PSEA3</name>
<comment type="subcellular location">
    <subcellularLocation>
        <location evidence="1">Nucleus</location>
    </subcellularLocation>
</comment>